<feature type="transmembrane region" description="Helical" evidence="6">
    <location>
        <begin position="449"/>
        <end position="472"/>
    </location>
</feature>
<evidence type="ECO:0000259" key="8">
    <source>
        <dbReference type="Pfam" id="PF12704"/>
    </source>
</evidence>
<keyword evidence="4 6" id="KW-1133">Transmembrane helix</keyword>
<dbReference type="InterPro" id="IPR003838">
    <property type="entry name" value="ABC3_permease_C"/>
</dbReference>
<feature type="transmembrane region" description="Helical" evidence="6">
    <location>
        <begin position="368"/>
        <end position="388"/>
    </location>
</feature>
<dbReference type="InterPro" id="IPR025857">
    <property type="entry name" value="MacB_PCD"/>
</dbReference>
<dbReference type="PANTHER" id="PTHR30572">
    <property type="entry name" value="MEMBRANE COMPONENT OF TRANSPORTER-RELATED"/>
    <property type="match status" value="1"/>
</dbReference>
<evidence type="ECO:0000256" key="5">
    <source>
        <dbReference type="ARBA" id="ARBA00023136"/>
    </source>
</evidence>
<dbReference type="EMBL" id="FNCG01000004">
    <property type="protein sequence ID" value="SDG64217.1"/>
    <property type="molecule type" value="Genomic_DNA"/>
</dbReference>
<dbReference type="PANTHER" id="PTHR30572:SF18">
    <property type="entry name" value="ABC-TYPE MACROLIDE FAMILY EXPORT SYSTEM PERMEASE COMPONENT 2"/>
    <property type="match status" value="1"/>
</dbReference>
<evidence type="ECO:0000256" key="1">
    <source>
        <dbReference type="ARBA" id="ARBA00004651"/>
    </source>
</evidence>
<organism evidence="9 10">
    <name type="scientific">Mucilaginibacter gossypii</name>
    <dbReference type="NCBI Taxonomy" id="551996"/>
    <lineage>
        <taxon>Bacteria</taxon>
        <taxon>Pseudomonadati</taxon>
        <taxon>Bacteroidota</taxon>
        <taxon>Sphingobacteriia</taxon>
        <taxon>Sphingobacteriales</taxon>
        <taxon>Sphingobacteriaceae</taxon>
        <taxon>Mucilaginibacter</taxon>
    </lineage>
</organism>
<name>A0A1G7VWX3_9SPHI</name>
<dbReference type="Pfam" id="PF12704">
    <property type="entry name" value="MacB_PCD"/>
    <property type="match status" value="1"/>
</dbReference>
<feature type="transmembrane region" description="Helical" evidence="6">
    <location>
        <begin position="408"/>
        <end position="428"/>
    </location>
</feature>
<evidence type="ECO:0000259" key="7">
    <source>
        <dbReference type="Pfam" id="PF02687"/>
    </source>
</evidence>
<feature type="transmembrane region" description="Helical" evidence="6">
    <location>
        <begin position="705"/>
        <end position="730"/>
    </location>
</feature>
<feature type="domain" description="ABC3 transporter permease C-terminal" evidence="7">
    <location>
        <begin position="317"/>
        <end position="430"/>
    </location>
</feature>
<accession>A0A1G7VWX3</accession>
<keyword evidence="5 6" id="KW-0472">Membrane</keyword>
<evidence type="ECO:0000256" key="3">
    <source>
        <dbReference type="ARBA" id="ARBA00022692"/>
    </source>
</evidence>
<dbReference type="InterPro" id="IPR050250">
    <property type="entry name" value="Macrolide_Exporter_MacB"/>
</dbReference>
<protein>
    <submittedName>
        <fullName evidence="9">Putative ABC transport system permease protein</fullName>
    </submittedName>
</protein>
<keyword evidence="2" id="KW-1003">Cell membrane</keyword>
<feature type="domain" description="MacB-like periplasmic core" evidence="8">
    <location>
        <begin position="20"/>
        <end position="261"/>
    </location>
</feature>
<feature type="domain" description="ABC3 transporter permease C-terminal" evidence="7">
    <location>
        <begin position="717"/>
        <end position="827"/>
    </location>
</feature>
<evidence type="ECO:0000256" key="2">
    <source>
        <dbReference type="ARBA" id="ARBA00022475"/>
    </source>
</evidence>
<gene>
    <name evidence="9" type="ORF">SAMN05192573_104220</name>
</gene>
<feature type="transmembrane region" description="Helical" evidence="6">
    <location>
        <begin position="763"/>
        <end position="782"/>
    </location>
</feature>
<feature type="transmembrane region" description="Helical" evidence="6">
    <location>
        <begin position="21"/>
        <end position="41"/>
    </location>
</feature>
<dbReference type="RefSeq" id="WP_091165551.1">
    <property type="nucleotide sequence ID" value="NZ_FNCG01000004.1"/>
</dbReference>
<evidence type="ECO:0000313" key="9">
    <source>
        <dbReference type="EMBL" id="SDG64217.1"/>
    </source>
</evidence>
<reference evidence="10" key="1">
    <citation type="submission" date="2016-10" db="EMBL/GenBank/DDBJ databases">
        <authorList>
            <person name="Varghese N."/>
            <person name="Submissions S."/>
        </authorList>
    </citation>
    <scope>NUCLEOTIDE SEQUENCE [LARGE SCALE GENOMIC DNA]</scope>
    <source>
        <strain evidence="10">Gh-67</strain>
    </source>
</reference>
<dbReference type="Pfam" id="PF02687">
    <property type="entry name" value="FtsX"/>
    <property type="match status" value="2"/>
</dbReference>
<dbReference type="GO" id="GO:0022857">
    <property type="term" value="F:transmembrane transporter activity"/>
    <property type="evidence" value="ECO:0007669"/>
    <property type="project" value="TreeGrafter"/>
</dbReference>
<dbReference type="STRING" id="551996.SAMN05192573_104220"/>
<feature type="transmembrane region" description="Helical" evidence="6">
    <location>
        <begin position="312"/>
        <end position="333"/>
    </location>
</feature>
<evidence type="ECO:0000256" key="6">
    <source>
        <dbReference type="SAM" id="Phobius"/>
    </source>
</evidence>
<feature type="transmembrane region" description="Helical" evidence="6">
    <location>
        <begin position="797"/>
        <end position="817"/>
    </location>
</feature>
<sequence length="834" mass="93195">MLKINLVLALRNIFRNKLYTAINIIGLGTASAFCILVYLHLKNEQSFDKFHNDADQLYRVEETGLNQPVAEDKKSKGFFSMLTKKEDEENTIVTPPILGPDLKRNFPEVESAVRFDGYYKPVIKVGNQNFQEDGNTLTFVDADFFKVFNFPLLQGNPETVLSGHNEAVISERLAKKYFGNADPVGKTVMVPGESNPVPVSIVGLMKNFPANSSMQFDMVMPITSMAGYKDKMGAGLNSYNEILVIKLKKGTDAGRFQHKLDEFSKKYFNPQTEASKAPANKVSDTYIRLRPLADAHYNISGAWDHYTNLKNIYQLSSLAVLILVIACFNYVLLTLTNAVSRSQDVGVRKTIGAGRLQIIFQYYTQTQVLAFISVAVGFLLAIIIMPFFNHLTGATMSFSSFRVIDMLVLITVLTLVLGFLAGIYPAYAMSGLKPLNIMRGFSAYRISPVLSKSLIVVQFGVCVLLVISSLIINKQMHFVSQTEMGFDKDQVVVVENPYWGGDKQISAALQRELYHWADTQPFIAGITSTSFSFGGVSRNTHTINGEKVPIDYLDADFEYFKFNKIPILLGRDFSRDIATDSASFQLTDDQKKPQGTKLRHNTIVNQTLYKLLGKPALNVYNPTIGGIIIGVCKDYHNRDLTQAIQPGYHTVNRDHIGYFWFRIKAHQSIPPAMEKLKAEWNILTNNLPLNYSFMDEQIARSYNAYLQWMTTITTSCIIAILLACLGLFGLSGLTTINRTKEIGIRKVLGASVSSLFLQLNRSTMYLAAAAFVIATPLAWYLSNSWLQNFAYRIKPDWLLFVTGAVISVITALASVSYHTLKAARANPADSLRSE</sequence>
<evidence type="ECO:0000256" key="4">
    <source>
        <dbReference type="ARBA" id="ARBA00022989"/>
    </source>
</evidence>
<dbReference type="GO" id="GO:0005886">
    <property type="term" value="C:plasma membrane"/>
    <property type="evidence" value="ECO:0007669"/>
    <property type="project" value="UniProtKB-SubCell"/>
</dbReference>
<dbReference type="AlphaFoldDB" id="A0A1G7VWX3"/>
<comment type="subcellular location">
    <subcellularLocation>
        <location evidence="1">Cell membrane</location>
        <topology evidence="1">Multi-pass membrane protein</topology>
    </subcellularLocation>
</comment>
<proteinExistence type="predicted"/>
<keyword evidence="10" id="KW-1185">Reference proteome</keyword>
<evidence type="ECO:0000313" key="10">
    <source>
        <dbReference type="Proteomes" id="UP000199705"/>
    </source>
</evidence>
<keyword evidence="3 6" id="KW-0812">Transmembrane</keyword>
<dbReference type="Proteomes" id="UP000199705">
    <property type="component" value="Unassembled WGS sequence"/>
</dbReference>